<feature type="compositionally biased region" description="Polar residues" evidence="6">
    <location>
        <begin position="9"/>
        <end position="24"/>
    </location>
</feature>
<evidence type="ECO:0000256" key="6">
    <source>
        <dbReference type="SAM" id="MobiDB-lite"/>
    </source>
</evidence>
<protein>
    <submittedName>
        <fullName evidence="9">MFS domain-containing protein</fullName>
    </submittedName>
</protein>
<evidence type="ECO:0000256" key="2">
    <source>
        <dbReference type="ARBA" id="ARBA00022448"/>
    </source>
</evidence>
<evidence type="ECO:0000256" key="1">
    <source>
        <dbReference type="ARBA" id="ARBA00004141"/>
    </source>
</evidence>
<keyword evidence="3 7" id="KW-0812">Transmembrane</keyword>
<keyword evidence="5 7" id="KW-0472">Membrane</keyword>
<reference evidence="9" key="1">
    <citation type="submission" date="2016-11" db="UniProtKB">
        <authorList>
            <consortium name="WormBaseParasite"/>
        </authorList>
    </citation>
    <scope>IDENTIFICATION</scope>
</reference>
<dbReference type="GO" id="GO:0022857">
    <property type="term" value="F:transmembrane transporter activity"/>
    <property type="evidence" value="ECO:0007669"/>
    <property type="project" value="TreeGrafter"/>
</dbReference>
<dbReference type="SUPFAM" id="SSF103473">
    <property type="entry name" value="MFS general substrate transporter"/>
    <property type="match status" value="1"/>
</dbReference>
<feature type="compositionally biased region" description="Polar residues" evidence="6">
    <location>
        <begin position="144"/>
        <end position="159"/>
    </location>
</feature>
<dbReference type="PANTHER" id="PTHR23506:SF26">
    <property type="entry name" value="MFS-TYPE TRANSPORTER SLC18B1"/>
    <property type="match status" value="1"/>
</dbReference>
<dbReference type="AlphaFoldDB" id="A0A1I7XUL8"/>
<evidence type="ECO:0000256" key="5">
    <source>
        <dbReference type="ARBA" id="ARBA00023136"/>
    </source>
</evidence>
<keyword evidence="8" id="KW-1185">Reference proteome</keyword>
<dbReference type="Proteomes" id="UP000095283">
    <property type="component" value="Unplaced"/>
</dbReference>
<dbReference type="GO" id="GO:0016020">
    <property type="term" value="C:membrane"/>
    <property type="evidence" value="ECO:0007669"/>
    <property type="project" value="UniProtKB-SubCell"/>
</dbReference>
<feature type="region of interest" description="Disordered" evidence="6">
    <location>
        <begin position="1"/>
        <end position="37"/>
    </location>
</feature>
<proteinExistence type="predicted"/>
<name>A0A1I7XUL8_HETBA</name>
<dbReference type="InterPro" id="IPR036259">
    <property type="entry name" value="MFS_trans_sf"/>
</dbReference>
<dbReference type="PANTHER" id="PTHR23506">
    <property type="entry name" value="GH10249P"/>
    <property type="match status" value="1"/>
</dbReference>
<keyword evidence="4 7" id="KW-1133">Transmembrane helix</keyword>
<comment type="subcellular location">
    <subcellularLocation>
        <location evidence="1">Membrane</location>
        <topology evidence="1">Multi-pass membrane protein</topology>
    </subcellularLocation>
</comment>
<sequence>MKAEENHDSSQFNRLQCNDAQTADQGDVHIISPESAKSSSSYLLTVDGYGNPAINDQNREKLHSPLMSDGSLPGFTQDPMEIQSGSEFSEIPTPETESLHDLPISTTKNPLESPKENSKNPKLFKKSVSIVSPTSRKAMEKSQRTSPMQEGDRSLSNGSFVGGERTPLLVPCSSLPTVIGYDEASVSEYPGSLNNYITRSEIHFYYCFFTQTNSVARTSVTYDTMAKVLVIDRKIMADASKEKTENLPKTPSFSVKERPFIASPFMPIATQLPIAADRRSLPGSVSRNPNRNLSGYGSTRLFEEGRLNKGENSTDEDEDEEEDESSCGNESSTSEISVLPKTSFAALSSREWATIIMLALANLCSTVAFSCIAPFYPGEAAMKGMTESQTGMVFGVFELVMFVTAPLFGKYNSVVA</sequence>
<dbReference type="Gene3D" id="1.20.1250.20">
    <property type="entry name" value="MFS general substrate transporter like domains"/>
    <property type="match status" value="1"/>
</dbReference>
<dbReference type="InterPro" id="IPR050930">
    <property type="entry name" value="MFS_Vesicular_Transporter"/>
</dbReference>
<feature type="transmembrane region" description="Helical" evidence="7">
    <location>
        <begin position="352"/>
        <end position="376"/>
    </location>
</feature>
<accession>A0A1I7XUL8</accession>
<feature type="transmembrane region" description="Helical" evidence="7">
    <location>
        <begin position="388"/>
        <end position="408"/>
    </location>
</feature>
<evidence type="ECO:0000313" key="8">
    <source>
        <dbReference type="Proteomes" id="UP000095283"/>
    </source>
</evidence>
<evidence type="ECO:0000313" key="9">
    <source>
        <dbReference type="WBParaSite" id="Hba_21520"/>
    </source>
</evidence>
<keyword evidence="2" id="KW-0813">Transport</keyword>
<organism evidence="8 9">
    <name type="scientific">Heterorhabditis bacteriophora</name>
    <name type="common">Entomopathogenic nematode worm</name>
    <dbReference type="NCBI Taxonomy" id="37862"/>
    <lineage>
        <taxon>Eukaryota</taxon>
        <taxon>Metazoa</taxon>
        <taxon>Ecdysozoa</taxon>
        <taxon>Nematoda</taxon>
        <taxon>Chromadorea</taxon>
        <taxon>Rhabditida</taxon>
        <taxon>Rhabditina</taxon>
        <taxon>Rhabditomorpha</taxon>
        <taxon>Strongyloidea</taxon>
        <taxon>Heterorhabditidae</taxon>
        <taxon>Heterorhabditis</taxon>
    </lineage>
</organism>
<feature type="compositionally biased region" description="Acidic residues" evidence="6">
    <location>
        <begin position="313"/>
        <end position="325"/>
    </location>
</feature>
<evidence type="ECO:0000256" key="4">
    <source>
        <dbReference type="ARBA" id="ARBA00022989"/>
    </source>
</evidence>
<evidence type="ECO:0000256" key="3">
    <source>
        <dbReference type="ARBA" id="ARBA00022692"/>
    </source>
</evidence>
<feature type="region of interest" description="Disordered" evidence="6">
    <location>
        <begin position="304"/>
        <end position="334"/>
    </location>
</feature>
<evidence type="ECO:0000256" key="7">
    <source>
        <dbReference type="SAM" id="Phobius"/>
    </source>
</evidence>
<feature type="region of interest" description="Disordered" evidence="6">
    <location>
        <begin position="49"/>
        <end position="160"/>
    </location>
</feature>
<dbReference type="WBParaSite" id="Hba_21520">
    <property type="protein sequence ID" value="Hba_21520"/>
    <property type="gene ID" value="Hba_21520"/>
</dbReference>